<evidence type="ECO:0000256" key="1">
    <source>
        <dbReference type="SAM" id="MobiDB-lite"/>
    </source>
</evidence>
<dbReference type="Proteomes" id="UP000887013">
    <property type="component" value="Unassembled WGS sequence"/>
</dbReference>
<gene>
    <name evidence="2" type="ORF">NPIL_249621</name>
</gene>
<sequence>MVVLSELQEAIYEDTKLLDIPKKMRVNRDTKDLKSKNEILSSRPKKEKELYVNESDKNWKPPTISSVILDIPSSLSSRSNDESLSSDSKNESPQSKRNRKSSILENIDEEILDLQKRQQTKSDASSEVVKK</sequence>
<evidence type="ECO:0000313" key="2">
    <source>
        <dbReference type="EMBL" id="GFS91993.1"/>
    </source>
</evidence>
<dbReference type="AlphaFoldDB" id="A0A8X6N3U0"/>
<keyword evidence="3" id="KW-1185">Reference proteome</keyword>
<feature type="compositionally biased region" description="Basic and acidic residues" evidence="1">
    <location>
        <begin position="44"/>
        <end position="59"/>
    </location>
</feature>
<proteinExistence type="predicted"/>
<organism evidence="2 3">
    <name type="scientific">Nephila pilipes</name>
    <name type="common">Giant wood spider</name>
    <name type="synonym">Nephila maculata</name>
    <dbReference type="NCBI Taxonomy" id="299642"/>
    <lineage>
        <taxon>Eukaryota</taxon>
        <taxon>Metazoa</taxon>
        <taxon>Ecdysozoa</taxon>
        <taxon>Arthropoda</taxon>
        <taxon>Chelicerata</taxon>
        <taxon>Arachnida</taxon>
        <taxon>Araneae</taxon>
        <taxon>Araneomorphae</taxon>
        <taxon>Entelegynae</taxon>
        <taxon>Araneoidea</taxon>
        <taxon>Nephilidae</taxon>
        <taxon>Nephila</taxon>
    </lineage>
</organism>
<protein>
    <submittedName>
        <fullName evidence="2">Uncharacterized protein</fullName>
    </submittedName>
</protein>
<feature type="compositionally biased region" description="Low complexity" evidence="1">
    <location>
        <begin position="73"/>
        <end position="87"/>
    </location>
</feature>
<feature type="region of interest" description="Disordered" evidence="1">
    <location>
        <begin position="35"/>
        <end position="105"/>
    </location>
</feature>
<comment type="caution">
    <text evidence="2">The sequence shown here is derived from an EMBL/GenBank/DDBJ whole genome shotgun (WGS) entry which is preliminary data.</text>
</comment>
<dbReference type="EMBL" id="BMAW01053637">
    <property type="protein sequence ID" value="GFS91993.1"/>
    <property type="molecule type" value="Genomic_DNA"/>
</dbReference>
<name>A0A8X6N3U0_NEPPI</name>
<evidence type="ECO:0000313" key="3">
    <source>
        <dbReference type="Proteomes" id="UP000887013"/>
    </source>
</evidence>
<reference evidence="2" key="1">
    <citation type="submission" date="2020-08" db="EMBL/GenBank/DDBJ databases">
        <title>Multicomponent nature underlies the extraordinary mechanical properties of spider dragline silk.</title>
        <authorList>
            <person name="Kono N."/>
            <person name="Nakamura H."/>
            <person name="Mori M."/>
            <person name="Yoshida Y."/>
            <person name="Ohtoshi R."/>
            <person name="Malay A.D."/>
            <person name="Moran D.A.P."/>
            <person name="Tomita M."/>
            <person name="Numata K."/>
            <person name="Arakawa K."/>
        </authorList>
    </citation>
    <scope>NUCLEOTIDE SEQUENCE</scope>
</reference>
<accession>A0A8X6N3U0</accession>
<dbReference type="OrthoDB" id="10503600at2759"/>